<sequence>MPRMLGRLFKSRPIEDWMDHTHNSPHDDPPVSFLDESYTRQLLYGPSAISYPEIDPNRDARVLLLCDSPLTDFVLYDSHNQPHDKSPSFNLRAIPNDGHFQDSIVTLNLLKDLAFGSTPMRFAGIVTKHHPIPQPQHLDRTTVAVTKLFKVAITPNVSYPCALVVFISVPNKRRNLLPAHWQHLSRDIAELRLLLSNKLSDFLPTFMREKRPTNEHSSSLAHAARAYFSSDEIIKSAVNCFRISFVSRLRIPRVVCGQKKDVAEELKWARQQYDPGFVNQILAEYSRLRHSNDESTLTNRAVVVSSDKIAARRIVYLLASTMPGIGSSMEKCGQCHFHQVLETDPSLASTQEDITLTTVAPPMEEVQPVRPPSINSVTEGLTGWEIPQRARAVSSNQQCVMPHVVRPSFSSSSLSSSLSHSLSRSKSQSQVPFFDGLKRSLTSQGSMTSLFSLWSPTAGSGGASSIPTSNNAAYLRSLSHSQESPTSKFSSSFARSSVTSLDDFSEHLDLDSELEERTPTAVICHEHSEVKFSVETSQTDDSVIDVNFSNVEALFWDKDQHETSMECEKDDSESSLDPDMVSIDKTSFKVLPPVAGYLPDLHPDFSVQAVPYCRGFEEKLKSAMLRDDLPGETLIVDLDNVVCHQLWLVRSEDETEMWKFGNKKLGPGKPDFDLTSVFEGADEDDSDIVLE</sequence>
<dbReference type="Proteomes" id="UP000256601">
    <property type="component" value="Unassembled WGS sequence"/>
</dbReference>
<evidence type="ECO:0000313" key="1">
    <source>
        <dbReference type="EMBL" id="RDW23421.1"/>
    </source>
</evidence>
<evidence type="ECO:0000313" key="2">
    <source>
        <dbReference type="Proteomes" id="UP000256601"/>
    </source>
</evidence>
<dbReference type="VEuPathDB" id="FungiDB:YALI1_D23337g"/>
<dbReference type="VEuPathDB" id="FungiDB:YALI1_C20964g"/>
<name>A0A371BZB5_YARLL</name>
<reference evidence="1 2" key="1">
    <citation type="submission" date="2018-07" db="EMBL/GenBank/DDBJ databases">
        <title>Draft Genome Assemblies for Five Robust Yarrowia lipolytica Strains Exhibiting High Lipid Production and Pentose Sugar Utilization and Sugar Alcohol Secretion from Undetoxified Lignocellulosic Biomass Hydrolysates.</title>
        <authorList>
            <consortium name="DOE Joint Genome Institute"/>
            <person name="Walker C."/>
            <person name="Ryu S."/>
            <person name="Na H."/>
            <person name="Zane M."/>
            <person name="LaButti K."/>
            <person name="Lipzen A."/>
            <person name="Haridas S."/>
            <person name="Barry K."/>
            <person name="Grigoriev I.V."/>
            <person name="Quarterman J."/>
            <person name="Slininger P."/>
            <person name="Dien B."/>
            <person name="Trinh C.T."/>
        </authorList>
    </citation>
    <scope>NUCLEOTIDE SEQUENCE [LARGE SCALE GENOMIC DNA]</scope>
    <source>
        <strain evidence="1 2">YB392</strain>
    </source>
</reference>
<dbReference type="AlphaFoldDB" id="A0A371BZB5"/>
<gene>
    <name evidence="1" type="ORF">B0I71DRAFT_135989</name>
</gene>
<accession>A0A371BZB5</accession>
<dbReference type="VEuPathDB" id="FungiDB:YALI0_D18634g"/>
<organism evidence="1 2">
    <name type="scientific">Yarrowia lipolytica</name>
    <name type="common">Candida lipolytica</name>
    <dbReference type="NCBI Taxonomy" id="4952"/>
    <lineage>
        <taxon>Eukaryota</taxon>
        <taxon>Fungi</taxon>
        <taxon>Dikarya</taxon>
        <taxon>Ascomycota</taxon>
        <taxon>Saccharomycotina</taxon>
        <taxon>Dipodascomycetes</taxon>
        <taxon>Dipodascales</taxon>
        <taxon>Dipodascales incertae sedis</taxon>
        <taxon>Yarrowia</taxon>
    </lineage>
</organism>
<protein>
    <submittedName>
        <fullName evidence="1">Uncharacterized protein</fullName>
    </submittedName>
</protein>
<proteinExistence type="predicted"/>
<dbReference type="EMBL" id="KZ859086">
    <property type="protein sequence ID" value="RDW23421.1"/>
    <property type="molecule type" value="Genomic_DNA"/>
</dbReference>